<name>A0A7J7T1G4_PIPKU</name>
<dbReference type="PANTHER" id="PTHR23095">
    <property type="entry name" value="PARANEOPLASTIC ANTIGEN"/>
    <property type="match status" value="1"/>
</dbReference>
<feature type="domain" description="Paraneoplastic antigen Ma-like C-terminal" evidence="1">
    <location>
        <begin position="3"/>
        <end position="96"/>
    </location>
</feature>
<dbReference type="AlphaFoldDB" id="A0A7J7T1G4"/>
<dbReference type="Pfam" id="PF14893">
    <property type="entry name" value="PNMA"/>
    <property type="match status" value="1"/>
</dbReference>
<evidence type="ECO:0000313" key="3">
    <source>
        <dbReference type="Proteomes" id="UP000558488"/>
    </source>
</evidence>
<reference evidence="2 3" key="1">
    <citation type="journal article" date="2020" name="Nature">
        <title>Six reference-quality genomes reveal evolution of bat adaptations.</title>
        <authorList>
            <person name="Jebb D."/>
            <person name="Huang Z."/>
            <person name="Pippel M."/>
            <person name="Hughes G.M."/>
            <person name="Lavrichenko K."/>
            <person name="Devanna P."/>
            <person name="Winkler S."/>
            <person name="Jermiin L.S."/>
            <person name="Skirmuntt E.C."/>
            <person name="Katzourakis A."/>
            <person name="Burkitt-Gray L."/>
            <person name="Ray D.A."/>
            <person name="Sullivan K.A.M."/>
            <person name="Roscito J.G."/>
            <person name="Kirilenko B.M."/>
            <person name="Davalos L.M."/>
            <person name="Corthals A.P."/>
            <person name="Power M.L."/>
            <person name="Jones G."/>
            <person name="Ransome R.D."/>
            <person name="Dechmann D.K.N."/>
            <person name="Locatelli A.G."/>
            <person name="Puechmaille S.J."/>
            <person name="Fedrigo O."/>
            <person name="Jarvis E.D."/>
            <person name="Hiller M."/>
            <person name="Vernes S.C."/>
            <person name="Myers E.W."/>
            <person name="Teeling E.C."/>
        </authorList>
    </citation>
    <scope>NUCLEOTIDE SEQUENCE [LARGE SCALE GENOMIC DNA]</scope>
    <source>
        <strain evidence="2">MPipKuh1</strain>
        <tissue evidence="2">Flight muscle</tissue>
    </source>
</reference>
<comment type="caution">
    <text evidence="2">The sequence shown here is derived from an EMBL/GenBank/DDBJ whole genome shotgun (WGS) entry which is preliminary data.</text>
</comment>
<gene>
    <name evidence="2" type="ORF">mPipKuh1_019047</name>
</gene>
<keyword evidence="3" id="KW-1185">Reference proteome</keyword>
<dbReference type="PANTHER" id="PTHR23095:SF18">
    <property type="entry name" value="ZINC FINGER CCHC DOMAIN-CONTAINING PROTEIN 12"/>
    <property type="match status" value="1"/>
</dbReference>
<organism evidence="2 3">
    <name type="scientific">Pipistrellus kuhlii</name>
    <name type="common">Kuhl's pipistrelle</name>
    <dbReference type="NCBI Taxonomy" id="59472"/>
    <lineage>
        <taxon>Eukaryota</taxon>
        <taxon>Metazoa</taxon>
        <taxon>Chordata</taxon>
        <taxon>Craniata</taxon>
        <taxon>Vertebrata</taxon>
        <taxon>Euteleostomi</taxon>
        <taxon>Mammalia</taxon>
        <taxon>Eutheria</taxon>
        <taxon>Laurasiatheria</taxon>
        <taxon>Chiroptera</taxon>
        <taxon>Yangochiroptera</taxon>
        <taxon>Vespertilionidae</taxon>
        <taxon>Pipistrellus</taxon>
    </lineage>
</organism>
<sequence>MNLVFGEPENSVTAHGKFFNTLQAQGEKALYMIHLEVQLQTAIQAEIIGGKDANQTHLPQLLLGADMNGDLHYRLKHLLRIYANDQEHLPNFLELIKMIREEEDWNDNFMKQKQTKRSELIMEKAPNPVAFQGPQSIMISSADCDVIELDDILSDSDEDVILVDPPLPSMGPTSGSDSGH</sequence>
<evidence type="ECO:0000313" key="2">
    <source>
        <dbReference type="EMBL" id="KAF6294519.1"/>
    </source>
</evidence>
<evidence type="ECO:0000259" key="1">
    <source>
        <dbReference type="Pfam" id="PF14893"/>
    </source>
</evidence>
<dbReference type="InterPro" id="IPR048270">
    <property type="entry name" value="PNMA_C"/>
</dbReference>
<protein>
    <submittedName>
        <fullName evidence="2">Zinc finger CCHC-type containing 18</fullName>
    </submittedName>
</protein>
<dbReference type="InterPro" id="IPR026523">
    <property type="entry name" value="PNMA"/>
</dbReference>
<accession>A0A7J7T1G4</accession>
<dbReference type="Proteomes" id="UP000558488">
    <property type="component" value="Unassembled WGS sequence"/>
</dbReference>
<dbReference type="EMBL" id="JACAGB010000033">
    <property type="protein sequence ID" value="KAF6294519.1"/>
    <property type="molecule type" value="Genomic_DNA"/>
</dbReference>
<dbReference type="GO" id="GO:0005634">
    <property type="term" value="C:nucleus"/>
    <property type="evidence" value="ECO:0007669"/>
    <property type="project" value="TreeGrafter"/>
</dbReference>
<proteinExistence type="predicted"/>